<protein>
    <submittedName>
        <fullName evidence="2">Uncharacterized protein</fullName>
    </submittedName>
</protein>
<keyword evidence="3" id="KW-1185">Reference proteome</keyword>
<name>A0AAD7GJ74_9AGAR</name>
<evidence type="ECO:0000256" key="1">
    <source>
        <dbReference type="SAM" id="MobiDB-lite"/>
    </source>
</evidence>
<gene>
    <name evidence="2" type="ORF">B0H16DRAFT_1706189</name>
</gene>
<sequence>MIGIRPPHRIRVVLPRALHSPRISLSPAINTSGSPPESHPESKAIRKSLPTHPHLEQRRAAEIPALACTGPRHFPGFRYFNRVRTHEGRARATASATRVAALRFDPAYDLGPSASTGQARLRRPRVLNPKHHASFRALLVAGATGRCPAPPIPSIPISLLRANIPALPLRIPPPAPRRLDESHLEYDPRRLKRRTSIASFVCTTGGSGSIQIRCACGGVRLTCVCSGLTASSLEFLNLRRHTLQLSAQGLLR</sequence>
<dbReference type="Proteomes" id="UP001215598">
    <property type="component" value="Unassembled WGS sequence"/>
</dbReference>
<dbReference type="EMBL" id="JARKIB010000608">
    <property type="protein sequence ID" value="KAJ7697549.1"/>
    <property type="molecule type" value="Genomic_DNA"/>
</dbReference>
<proteinExistence type="predicted"/>
<organism evidence="2 3">
    <name type="scientific">Mycena metata</name>
    <dbReference type="NCBI Taxonomy" id="1033252"/>
    <lineage>
        <taxon>Eukaryota</taxon>
        <taxon>Fungi</taxon>
        <taxon>Dikarya</taxon>
        <taxon>Basidiomycota</taxon>
        <taxon>Agaricomycotina</taxon>
        <taxon>Agaricomycetes</taxon>
        <taxon>Agaricomycetidae</taxon>
        <taxon>Agaricales</taxon>
        <taxon>Marasmiineae</taxon>
        <taxon>Mycenaceae</taxon>
        <taxon>Mycena</taxon>
    </lineage>
</organism>
<evidence type="ECO:0000313" key="2">
    <source>
        <dbReference type="EMBL" id="KAJ7697549.1"/>
    </source>
</evidence>
<accession>A0AAD7GJ74</accession>
<comment type="caution">
    <text evidence="2">The sequence shown here is derived from an EMBL/GenBank/DDBJ whole genome shotgun (WGS) entry which is preliminary data.</text>
</comment>
<feature type="region of interest" description="Disordered" evidence="1">
    <location>
        <begin position="24"/>
        <end position="44"/>
    </location>
</feature>
<evidence type="ECO:0000313" key="3">
    <source>
        <dbReference type="Proteomes" id="UP001215598"/>
    </source>
</evidence>
<reference evidence="2" key="1">
    <citation type="submission" date="2023-03" db="EMBL/GenBank/DDBJ databases">
        <title>Massive genome expansion in bonnet fungi (Mycena s.s.) driven by repeated elements and novel gene families across ecological guilds.</title>
        <authorList>
            <consortium name="Lawrence Berkeley National Laboratory"/>
            <person name="Harder C.B."/>
            <person name="Miyauchi S."/>
            <person name="Viragh M."/>
            <person name="Kuo A."/>
            <person name="Thoen E."/>
            <person name="Andreopoulos B."/>
            <person name="Lu D."/>
            <person name="Skrede I."/>
            <person name="Drula E."/>
            <person name="Henrissat B."/>
            <person name="Morin E."/>
            <person name="Kohler A."/>
            <person name="Barry K."/>
            <person name="LaButti K."/>
            <person name="Morin E."/>
            <person name="Salamov A."/>
            <person name="Lipzen A."/>
            <person name="Mereny Z."/>
            <person name="Hegedus B."/>
            <person name="Baldrian P."/>
            <person name="Stursova M."/>
            <person name="Weitz H."/>
            <person name="Taylor A."/>
            <person name="Grigoriev I.V."/>
            <person name="Nagy L.G."/>
            <person name="Martin F."/>
            <person name="Kauserud H."/>
        </authorList>
    </citation>
    <scope>NUCLEOTIDE SEQUENCE</scope>
    <source>
        <strain evidence="2">CBHHK182m</strain>
    </source>
</reference>
<dbReference type="AlphaFoldDB" id="A0AAD7GJ74"/>